<dbReference type="InterPro" id="IPR010500">
    <property type="entry name" value="Hepcidin"/>
</dbReference>
<dbReference type="GO" id="GO:0042742">
    <property type="term" value="P:defense response to bacterium"/>
    <property type="evidence" value="ECO:0007669"/>
    <property type="project" value="TreeGrafter"/>
</dbReference>
<evidence type="ECO:0000256" key="5">
    <source>
        <dbReference type="ARBA" id="ARBA00022729"/>
    </source>
</evidence>
<keyword evidence="3" id="KW-0964">Secreted</keyword>
<name>A0A673V0D3_SURSU</name>
<accession>A0A673V0D3</accession>
<comment type="similarity">
    <text evidence="2">Belongs to the hepcidin family.</text>
</comment>
<keyword evidence="9" id="KW-1185">Reference proteome</keyword>
<organism evidence="8 9">
    <name type="scientific">Suricata suricatta</name>
    <name type="common">Meerkat</name>
    <dbReference type="NCBI Taxonomy" id="37032"/>
    <lineage>
        <taxon>Eukaryota</taxon>
        <taxon>Metazoa</taxon>
        <taxon>Chordata</taxon>
        <taxon>Craniata</taxon>
        <taxon>Vertebrata</taxon>
        <taxon>Euteleostomi</taxon>
        <taxon>Mammalia</taxon>
        <taxon>Eutheria</taxon>
        <taxon>Laurasiatheria</taxon>
        <taxon>Carnivora</taxon>
        <taxon>Feliformia</taxon>
        <taxon>Herpestidae</taxon>
        <taxon>Suricata</taxon>
    </lineage>
</organism>
<dbReference type="PANTHER" id="PTHR16877:SF0">
    <property type="entry name" value="HEPCIDIN"/>
    <property type="match status" value="1"/>
</dbReference>
<keyword evidence="5 7" id="KW-0732">Signal</keyword>
<comment type="subcellular location">
    <subcellularLocation>
        <location evidence="1">Secreted</location>
    </subcellularLocation>
</comment>
<protein>
    <submittedName>
        <fullName evidence="8">Hepcidin antimicrobial peptide</fullName>
    </submittedName>
</protein>
<evidence type="ECO:0000256" key="6">
    <source>
        <dbReference type="ARBA" id="ARBA00023157"/>
    </source>
</evidence>
<dbReference type="OrthoDB" id="9428792at2759"/>
<evidence type="ECO:0000256" key="4">
    <source>
        <dbReference type="ARBA" id="ARBA00022702"/>
    </source>
</evidence>
<dbReference type="GO" id="GO:0005615">
    <property type="term" value="C:extracellular space"/>
    <property type="evidence" value="ECO:0007669"/>
    <property type="project" value="TreeGrafter"/>
</dbReference>
<dbReference type="AlphaFoldDB" id="A0A673V0D3"/>
<reference evidence="8" key="3">
    <citation type="submission" date="2025-09" db="UniProtKB">
        <authorList>
            <consortium name="Ensembl"/>
        </authorList>
    </citation>
    <scope>IDENTIFICATION</scope>
</reference>
<sequence>MALSTQVQATCFLLLLLGSLASGSVLRQETGQLMDFQPQDTAGAQAGLMPVLQRLKRDSHIPICVFCCNCCRNSKCGFCCKT</sequence>
<feature type="signal peptide" evidence="7">
    <location>
        <begin position="1"/>
        <end position="23"/>
    </location>
</feature>
<dbReference type="GO" id="GO:0006879">
    <property type="term" value="P:intracellular iron ion homeostasis"/>
    <property type="evidence" value="ECO:0007669"/>
    <property type="project" value="InterPro"/>
</dbReference>
<keyword evidence="6" id="KW-1015">Disulfide bond</keyword>
<gene>
    <name evidence="8" type="primary">HAMP</name>
</gene>
<reference evidence="8 9" key="1">
    <citation type="submission" date="2019-05" db="EMBL/GenBank/DDBJ databases">
        <title>A Chromosome-scale Meerkat (S. suricatta) Genome Assembly.</title>
        <authorList>
            <person name="Dudchenko O."/>
            <person name="Lieberman Aiden E."/>
            <person name="Tung J."/>
            <person name="Barreiro L.B."/>
            <person name="Clutton-Brock T.H."/>
        </authorList>
    </citation>
    <scope>NUCLEOTIDE SEQUENCE [LARGE SCALE GENOMIC DNA]</scope>
</reference>
<dbReference type="Pfam" id="PF06446">
    <property type="entry name" value="Hepcidin"/>
    <property type="match status" value="1"/>
</dbReference>
<dbReference type="GO" id="GO:0005179">
    <property type="term" value="F:hormone activity"/>
    <property type="evidence" value="ECO:0007669"/>
    <property type="project" value="UniProtKB-KW"/>
</dbReference>
<evidence type="ECO:0000256" key="7">
    <source>
        <dbReference type="SAM" id="SignalP"/>
    </source>
</evidence>
<proteinExistence type="inferred from homology"/>
<keyword evidence="4" id="KW-0372">Hormone</keyword>
<dbReference type="PANTHER" id="PTHR16877">
    <property type="entry name" value="HEPCIDIN"/>
    <property type="match status" value="1"/>
</dbReference>
<reference evidence="8" key="2">
    <citation type="submission" date="2025-08" db="UniProtKB">
        <authorList>
            <consortium name="Ensembl"/>
        </authorList>
    </citation>
    <scope>IDENTIFICATION</scope>
</reference>
<evidence type="ECO:0000256" key="3">
    <source>
        <dbReference type="ARBA" id="ARBA00022525"/>
    </source>
</evidence>
<dbReference type="Proteomes" id="UP000472268">
    <property type="component" value="Chromosome 16"/>
</dbReference>
<evidence type="ECO:0000256" key="2">
    <source>
        <dbReference type="ARBA" id="ARBA00008022"/>
    </source>
</evidence>
<evidence type="ECO:0000313" key="9">
    <source>
        <dbReference type="Proteomes" id="UP000472268"/>
    </source>
</evidence>
<dbReference type="RefSeq" id="XP_029781892.1">
    <property type="nucleotide sequence ID" value="XM_029926032.1"/>
</dbReference>
<feature type="chain" id="PRO_5025589165" evidence="7">
    <location>
        <begin position="24"/>
        <end position="82"/>
    </location>
</feature>
<dbReference type="OMA" id="PICLFCC"/>
<dbReference type="GO" id="GO:0034760">
    <property type="term" value="P:negative regulation of iron ion transmembrane transport"/>
    <property type="evidence" value="ECO:0007669"/>
    <property type="project" value="TreeGrafter"/>
</dbReference>
<evidence type="ECO:0000256" key="1">
    <source>
        <dbReference type="ARBA" id="ARBA00004613"/>
    </source>
</evidence>
<dbReference type="GeneID" id="115280859"/>
<evidence type="ECO:0000313" key="8">
    <source>
        <dbReference type="Ensembl" id="ENSSSUP00005031153.1"/>
    </source>
</evidence>
<dbReference type="CTD" id="57817"/>
<dbReference type="Ensembl" id="ENSSSUT00005035543.1">
    <property type="protein sequence ID" value="ENSSSUP00005031153.1"/>
    <property type="gene ID" value="ENSSSUG00005020101.1"/>
</dbReference>